<evidence type="ECO:0000313" key="1">
    <source>
        <dbReference type="EMBL" id="EAT87176.1"/>
    </source>
</evidence>
<dbReference type="HOGENOM" id="CLU_2159319_0_0_1"/>
<evidence type="ECO:0000313" key="2">
    <source>
        <dbReference type="Proteomes" id="UP000001055"/>
    </source>
</evidence>
<dbReference type="EMBL" id="CH445331">
    <property type="protein sequence ID" value="EAT87176.1"/>
    <property type="molecule type" value="Genomic_DNA"/>
</dbReference>
<organism evidence="1 2">
    <name type="scientific">Phaeosphaeria nodorum (strain SN15 / ATCC MYA-4574 / FGSC 10173)</name>
    <name type="common">Glume blotch fungus</name>
    <name type="synonym">Parastagonospora nodorum</name>
    <dbReference type="NCBI Taxonomy" id="321614"/>
    <lineage>
        <taxon>Eukaryota</taxon>
        <taxon>Fungi</taxon>
        <taxon>Dikarya</taxon>
        <taxon>Ascomycota</taxon>
        <taxon>Pezizomycotina</taxon>
        <taxon>Dothideomycetes</taxon>
        <taxon>Pleosporomycetidae</taxon>
        <taxon>Pleosporales</taxon>
        <taxon>Pleosporineae</taxon>
        <taxon>Phaeosphaeriaceae</taxon>
        <taxon>Parastagonospora</taxon>
    </lineage>
</organism>
<protein>
    <submittedName>
        <fullName evidence="1">Uncharacterized protein</fullName>
    </submittedName>
</protein>
<dbReference type="KEGG" id="pno:SNOG_04785"/>
<dbReference type="AlphaFoldDB" id="Q0UTX9"/>
<sequence>MSTLTATHEMMKSVVQTCYARQLVHSAGSTAPTRIGKAVRSFRPKQQTMDSRSKPVEATFSAITSRWIPAAQTGHCSLSIQKQAGLRTGLREIPLLLQRIGSHLTRRNSPY</sequence>
<dbReference type="RefSeq" id="XP_001795197.1">
    <property type="nucleotide sequence ID" value="XM_001795145.1"/>
</dbReference>
<proteinExistence type="predicted"/>
<dbReference type="InParanoid" id="Q0UTX9"/>
<name>Q0UTX9_PHANO</name>
<dbReference type="Proteomes" id="UP000001055">
    <property type="component" value="Unassembled WGS sequence"/>
</dbReference>
<reference evidence="2" key="1">
    <citation type="journal article" date="2007" name="Plant Cell">
        <title>Dothideomycete-plant interactions illuminated by genome sequencing and EST analysis of the wheat pathogen Stagonospora nodorum.</title>
        <authorList>
            <person name="Hane J.K."/>
            <person name="Lowe R.G."/>
            <person name="Solomon P.S."/>
            <person name="Tan K.C."/>
            <person name="Schoch C.L."/>
            <person name="Spatafora J.W."/>
            <person name="Crous P.W."/>
            <person name="Kodira C."/>
            <person name="Birren B.W."/>
            <person name="Galagan J.E."/>
            <person name="Torriani S.F."/>
            <person name="McDonald B.A."/>
            <person name="Oliver R.P."/>
        </authorList>
    </citation>
    <scope>NUCLEOTIDE SEQUENCE [LARGE SCALE GENOMIC DNA]</scope>
    <source>
        <strain evidence="2">SN15 / ATCC MYA-4574 / FGSC 10173</strain>
    </source>
</reference>
<accession>Q0UTX9</accession>
<dbReference type="GeneID" id="5972072"/>
<gene>
    <name evidence="1" type="ORF">SNOG_04785</name>
</gene>